<protein>
    <submittedName>
        <fullName evidence="2">Uncharacterized protein</fullName>
    </submittedName>
</protein>
<evidence type="ECO:0000256" key="1">
    <source>
        <dbReference type="SAM" id="MobiDB-lite"/>
    </source>
</evidence>
<dbReference type="Proteomes" id="UP000646827">
    <property type="component" value="Unassembled WGS sequence"/>
</dbReference>
<evidence type="ECO:0000313" key="3">
    <source>
        <dbReference type="Proteomes" id="UP000646827"/>
    </source>
</evidence>
<dbReference type="OrthoDB" id="10420524at2759"/>
<evidence type="ECO:0000313" key="2">
    <source>
        <dbReference type="EMBL" id="KAG2221519.1"/>
    </source>
</evidence>
<feature type="compositionally biased region" description="Basic and acidic residues" evidence="1">
    <location>
        <begin position="82"/>
        <end position="97"/>
    </location>
</feature>
<comment type="caution">
    <text evidence="2">The sequence shown here is derived from an EMBL/GenBank/DDBJ whole genome shotgun (WGS) entry which is preliminary data.</text>
</comment>
<dbReference type="EMBL" id="JAEPRB010000107">
    <property type="protein sequence ID" value="KAG2221519.1"/>
    <property type="molecule type" value="Genomic_DNA"/>
</dbReference>
<feature type="compositionally biased region" description="Low complexity" evidence="1">
    <location>
        <begin position="129"/>
        <end position="164"/>
    </location>
</feature>
<sequence length="178" mass="20357">MVQHQQRRDTLRKEHRQYYNRHDAVIRERNRKDAQLDQDIYDLLVACSPATTTTTTTTTNEDISSTTTTTTIVTTKEEDNENDHINGNKSDNNIERVQRRRRRSPTTPLTMTQSCTWLPLTQYEAIKSSSNKTNKSKSNNNYNSNTTTTTTTTTSSSLPSSPLSRSVTFNDNVEVVMF</sequence>
<reference evidence="2 3" key="1">
    <citation type="submission" date="2020-12" db="EMBL/GenBank/DDBJ databases">
        <title>Metabolic potential, ecology and presence of endohyphal bacteria is reflected in genomic diversity of Mucoromycotina.</title>
        <authorList>
            <person name="Muszewska A."/>
            <person name="Okrasinska A."/>
            <person name="Steczkiewicz K."/>
            <person name="Drgas O."/>
            <person name="Orlowska M."/>
            <person name="Perlinska-Lenart U."/>
            <person name="Aleksandrzak-Piekarczyk T."/>
            <person name="Szatraj K."/>
            <person name="Zielenkiewicz U."/>
            <person name="Pilsyk S."/>
            <person name="Malc E."/>
            <person name="Mieczkowski P."/>
            <person name="Kruszewska J.S."/>
            <person name="Biernat P."/>
            <person name="Pawlowska J."/>
        </authorList>
    </citation>
    <scope>NUCLEOTIDE SEQUENCE [LARGE SCALE GENOMIC DNA]</scope>
    <source>
        <strain evidence="2 3">CBS 142.35</strain>
    </source>
</reference>
<gene>
    <name evidence="2" type="ORF">INT45_008844</name>
</gene>
<feature type="region of interest" description="Disordered" evidence="1">
    <location>
        <begin position="129"/>
        <end position="165"/>
    </location>
</feature>
<keyword evidence="3" id="KW-1185">Reference proteome</keyword>
<organism evidence="2 3">
    <name type="scientific">Circinella minor</name>
    <dbReference type="NCBI Taxonomy" id="1195481"/>
    <lineage>
        <taxon>Eukaryota</taxon>
        <taxon>Fungi</taxon>
        <taxon>Fungi incertae sedis</taxon>
        <taxon>Mucoromycota</taxon>
        <taxon>Mucoromycotina</taxon>
        <taxon>Mucoromycetes</taxon>
        <taxon>Mucorales</taxon>
        <taxon>Lichtheimiaceae</taxon>
        <taxon>Circinella</taxon>
    </lineage>
</organism>
<accession>A0A8H7S0Y4</accession>
<name>A0A8H7S0Y4_9FUNG</name>
<feature type="region of interest" description="Disordered" evidence="1">
    <location>
        <begin position="77"/>
        <end position="113"/>
    </location>
</feature>
<proteinExistence type="predicted"/>
<dbReference type="AlphaFoldDB" id="A0A8H7S0Y4"/>